<evidence type="ECO:0000313" key="1">
    <source>
        <dbReference type="EMBL" id="GAI82281.1"/>
    </source>
</evidence>
<dbReference type="EMBL" id="BARW01008249">
    <property type="protein sequence ID" value="GAI82281.1"/>
    <property type="molecule type" value="Genomic_DNA"/>
</dbReference>
<protein>
    <submittedName>
        <fullName evidence="1">Uncharacterized protein</fullName>
    </submittedName>
</protein>
<feature type="non-terminal residue" evidence="1">
    <location>
        <position position="145"/>
    </location>
</feature>
<gene>
    <name evidence="1" type="ORF">S12H4_16975</name>
</gene>
<comment type="caution">
    <text evidence="1">The sequence shown here is derived from an EMBL/GenBank/DDBJ whole genome shotgun (WGS) entry which is preliminary data.</text>
</comment>
<organism evidence="1">
    <name type="scientific">marine sediment metagenome</name>
    <dbReference type="NCBI Taxonomy" id="412755"/>
    <lineage>
        <taxon>unclassified sequences</taxon>
        <taxon>metagenomes</taxon>
        <taxon>ecological metagenomes</taxon>
    </lineage>
</organism>
<proteinExistence type="predicted"/>
<reference evidence="1" key="1">
    <citation type="journal article" date="2014" name="Front. Microbiol.">
        <title>High frequency of phylogenetically diverse reductive dehalogenase-homologous genes in deep subseafloor sedimentary metagenomes.</title>
        <authorList>
            <person name="Kawai M."/>
            <person name="Futagami T."/>
            <person name="Toyoda A."/>
            <person name="Takaki Y."/>
            <person name="Nishi S."/>
            <person name="Hori S."/>
            <person name="Arai W."/>
            <person name="Tsubouchi T."/>
            <person name="Morono Y."/>
            <person name="Uchiyama I."/>
            <person name="Ito T."/>
            <person name="Fujiyama A."/>
            <person name="Inagaki F."/>
            <person name="Takami H."/>
        </authorList>
    </citation>
    <scope>NUCLEOTIDE SEQUENCE</scope>
    <source>
        <strain evidence="1">Expedition CK06-06</strain>
    </source>
</reference>
<dbReference type="InterPro" id="IPR009078">
    <property type="entry name" value="Ferritin-like_SF"/>
</dbReference>
<accession>X1ST04</accession>
<name>X1ST04_9ZZZZ</name>
<dbReference type="Gene3D" id="1.20.1260.10">
    <property type="match status" value="1"/>
</dbReference>
<dbReference type="AlphaFoldDB" id="X1ST04"/>
<dbReference type="SUPFAM" id="SSF47240">
    <property type="entry name" value="Ferritin-like"/>
    <property type="match status" value="1"/>
</dbReference>
<dbReference type="InterPro" id="IPR012347">
    <property type="entry name" value="Ferritin-like"/>
</dbReference>
<sequence length="145" mass="16836">MAVTLYDRTYDVRPLLAEGSIPKGEMLKKLLEKNIEIEHKARVMLMGRRDRTKHPAVRLVIQSLFYDTEKHIKILKAIMDELERGGPPPSREQTRAALEEARQGIEDHIWVEQHMMEALRIVIEASDSAIIKMLLNQMLEEERGH</sequence>